<name>A0A7S4A5J6_9STRA</name>
<dbReference type="GO" id="GO:0005506">
    <property type="term" value="F:iron ion binding"/>
    <property type="evidence" value="ECO:0007669"/>
    <property type="project" value="InterPro"/>
</dbReference>
<evidence type="ECO:0000256" key="3">
    <source>
        <dbReference type="ARBA" id="ARBA00022964"/>
    </source>
</evidence>
<dbReference type="GO" id="GO:0016705">
    <property type="term" value="F:oxidoreductase activity, acting on paired donors, with incorporation or reduction of molecular oxygen"/>
    <property type="evidence" value="ECO:0007669"/>
    <property type="project" value="InterPro"/>
</dbReference>
<dbReference type="SUPFAM" id="SSF51197">
    <property type="entry name" value="Clavaminate synthase-like"/>
    <property type="match status" value="1"/>
</dbReference>
<reference evidence="7" key="1">
    <citation type="submission" date="2021-01" db="EMBL/GenBank/DDBJ databases">
        <authorList>
            <person name="Corre E."/>
            <person name="Pelletier E."/>
            <person name="Niang G."/>
            <person name="Scheremetjew M."/>
            <person name="Finn R."/>
            <person name="Kale V."/>
            <person name="Holt S."/>
            <person name="Cochrane G."/>
            <person name="Meng A."/>
            <person name="Brown T."/>
            <person name="Cohen L."/>
        </authorList>
    </citation>
    <scope>NUCLEOTIDE SEQUENCE</scope>
    <source>
        <strain evidence="7">CCMP1756</strain>
    </source>
</reference>
<accession>A0A7S4A5J6</accession>
<keyword evidence="2" id="KW-0479">Metal-binding</keyword>
<dbReference type="OrthoDB" id="69177at2759"/>
<evidence type="ECO:0000256" key="2">
    <source>
        <dbReference type="ARBA" id="ARBA00022723"/>
    </source>
</evidence>
<dbReference type="InterPro" id="IPR006620">
    <property type="entry name" value="Pro_4_hyd_alph"/>
</dbReference>
<evidence type="ECO:0000313" key="8">
    <source>
        <dbReference type="EMBL" id="CAH0369038.1"/>
    </source>
</evidence>
<comment type="cofactor">
    <cofactor evidence="1">
        <name>L-ascorbate</name>
        <dbReference type="ChEBI" id="CHEBI:38290"/>
    </cofactor>
</comment>
<evidence type="ECO:0000256" key="5">
    <source>
        <dbReference type="ARBA" id="ARBA00023004"/>
    </source>
</evidence>
<dbReference type="GO" id="GO:0051213">
    <property type="term" value="F:dioxygenase activity"/>
    <property type="evidence" value="ECO:0007669"/>
    <property type="project" value="UniProtKB-KW"/>
</dbReference>
<dbReference type="InterPro" id="IPR005123">
    <property type="entry name" value="Oxoglu/Fe-dep_dioxygenase_dom"/>
</dbReference>
<dbReference type="Gene3D" id="2.60.120.620">
    <property type="entry name" value="q2cbj1_9rhob like domain"/>
    <property type="match status" value="1"/>
</dbReference>
<proteinExistence type="predicted"/>
<protein>
    <recommendedName>
        <fullName evidence="6">Fe2OG dioxygenase domain-containing protein</fullName>
    </recommendedName>
</protein>
<evidence type="ECO:0000259" key="6">
    <source>
        <dbReference type="PROSITE" id="PS51471"/>
    </source>
</evidence>
<evidence type="ECO:0000256" key="1">
    <source>
        <dbReference type="ARBA" id="ARBA00001961"/>
    </source>
</evidence>
<dbReference type="GO" id="GO:0031418">
    <property type="term" value="F:L-ascorbic acid binding"/>
    <property type="evidence" value="ECO:0007669"/>
    <property type="project" value="InterPro"/>
</dbReference>
<dbReference type="PROSITE" id="PS51471">
    <property type="entry name" value="FE2OG_OXY"/>
    <property type="match status" value="1"/>
</dbReference>
<evidence type="ECO:0000256" key="4">
    <source>
        <dbReference type="ARBA" id="ARBA00023002"/>
    </source>
</evidence>
<evidence type="ECO:0000313" key="9">
    <source>
        <dbReference type="Proteomes" id="UP000789595"/>
    </source>
</evidence>
<dbReference type="AlphaFoldDB" id="A0A7S4A5J6"/>
<dbReference type="SMART" id="SM00702">
    <property type="entry name" value="P4Hc"/>
    <property type="match status" value="1"/>
</dbReference>
<keyword evidence="4" id="KW-0560">Oxidoreductase</keyword>
<keyword evidence="9" id="KW-1185">Reference proteome</keyword>
<dbReference type="Proteomes" id="UP000789595">
    <property type="component" value="Unassembled WGS sequence"/>
</dbReference>
<organism evidence="7">
    <name type="scientific">Pelagomonas calceolata</name>
    <dbReference type="NCBI Taxonomy" id="35677"/>
    <lineage>
        <taxon>Eukaryota</taxon>
        <taxon>Sar</taxon>
        <taxon>Stramenopiles</taxon>
        <taxon>Ochrophyta</taxon>
        <taxon>Pelagophyceae</taxon>
        <taxon>Pelagomonadales</taxon>
        <taxon>Pelagomonadaceae</taxon>
        <taxon>Pelagomonas</taxon>
    </lineage>
</organism>
<evidence type="ECO:0000313" key="7">
    <source>
        <dbReference type="EMBL" id="CAE0704234.1"/>
    </source>
</evidence>
<gene>
    <name evidence="7" type="ORF">PCAL00307_LOCUS19682</name>
    <name evidence="8" type="ORF">PECAL_2P21440</name>
</gene>
<dbReference type="EMBL" id="CAKKNE010000002">
    <property type="protein sequence ID" value="CAH0369038.1"/>
    <property type="molecule type" value="Genomic_DNA"/>
</dbReference>
<sequence length="392" mass="41770">MRSATLLLITAARALTPLSTHQLAAEHAKNVQRHESDLADSAKRWGAPIPVTGDDDASWRAVAAPRTVLAAPSVMPRAVARRIKREADARFSEQTSMSRFSMTEDLRDCHADELPRTKRWLRAFVASQRFAGALRVPEAANATQLAIYDALIVKYAPDLARDRAASGQPVHRDFSTLTLNVALSDADDFIGGGTRFEGPGDVTLTPVRAGDAVAHAGRTRHAGAATTEGERYVLVCFLASTAPDHARLSLARAMDLRRAGKYARAVRAARSALPTDAVDAAELHKVAGLSLRGLADASARRRPHLAEALADAAAAHLSEAARLAPYDVVALHSVASLALARASSGEDFRAAAELCRAALRAARTDVERAYPAHDLALAEGETERLSAVAVAR</sequence>
<keyword evidence="3" id="KW-0223">Dioxygenase</keyword>
<dbReference type="EMBL" id="HBIW01022826">
    <property type="protein sequence ID" value="CAE0704234.1"/>
    <property type="molecule type" value="Transcribed_RNA"/>
</dbReference>
<keyword evidence="5" id="KW-0408">Iron</keyword>
<reference evidence="8" key="2">
    <citation type="submission" date="2021-11" db="EMBL/GenBank/DDBJ databases">
        <authorList>
            <consortium name="Genoscope - CEA"/>
            <person name="William W."/>
        </authorList>
    </citation>
    <scope>NUCLEOTIDE SEQUENCE</scope>
</reference>
<feature type="domain" description="Fe2OG dioxygenase" evidence="6">
    <location>
        <begin position="146"/>
        <end position="240"/>
    </location>
</feature>